<dbReference type="InterPro" id="IPR039498">
    <property type="entry name" value="NTP_transf_5"/>
</dbReference>
<evidence type="ECO:0008006" key="4">
    <source>
        <dbReference type="Google" id="ProtNLM"/>
    </source>
</evidence>
<comment type="caution">
    <text evidence="2">The sequence shown here is derived from an EMBL/GenBank/DDBJ whole genome shotgun (WGS) entry which is preliminary data.</text>
</comment>
<organism evidence="2 3">
    <name type="scientific">Segatella copri</name>
    <dbReference type="NCBI Taxonomy" id="165179"/>
    <lineage>
        <taxon>Bacteria</taxon>
        <taxon>Pseudomonadati</taxon>
        <taxon>Bacteroidota</taxon>
        <taxon>Bacteroidia</taxon>
        <taxon>Bacteroidales</taxon>
        <taxon>Prevotellaceae</taxon>
        <taxon>Segatella</taxon>
    </lineage>
</organism>
<evidence type="ECO:0000256" key="1">
    <source>
        <dbReference type="SAM" id="MobiDB-lite"/>
    </source>
</evidence>
<reference evidence="2 3" key="1">
    <citation type="submission" date="2018-08" db="EMBL/GenBank/DDBJ databases">
        <title>A genome reference for cultivated species of the human gut microbiota.</title>
        <authorList>
            <person name="Zou Y."/>
            <person name="Xue W."/>
            <person name="Luo G."/>
        </authorList>
    </citation>
    <scope>NUCLEOTIDE SEQUENCE [LARGE SCALE GENOMIC DNA]</scope>
    <source>
        <strain evidence="2 3">AF24-12</strain>
    </source>
</reference>
<proteinExistence type="predicted"/>
<dbReference type="Pfam" id="PF14907">
    <property type="entry name" value="NTP_transf_5"/>
    <property type="match status" value="1"/>
</dbReference>
<dbReference type="Proteomes" id="UP000283872">
    <property type="component" value="Unassembled WGS sequence"/>
</dbReference>
<evidence type="ECO:0000313" key="3">
    <source>
        <dbReference type="Proteomes" id="UP000283872"/>
    </source>
</evidence>
<sequence>MNDITAIFAFLKYCLGYKGDMSRVIAGMNWHELYSFASKQALLGLCFDGIERLGEEYPEELKQNPIGRELLMTWMGKAQQIRRQNMKVNAVAGKLFSMLREDGLRCCILKGQGNALMYPNPYSRTPGDIDVWIDASRERIMEYTQKKFELGDDIRLQHLETSLDGVPVELHFFPCSMNNILYHARLQKWFRRNADLQCSNVVSLPDGAGDIAIPTTAFNVVYQLTHLYHHFFDEGIGMRQIIDYYYVVCDFYKVYQNSSKITPSLFTIKEGSTSHPDPLPLRGEGGNRPTRCSEPLRSKDGGPSKVSPDCAGWDRLGMSGASKVSPDCAGWDRRDAIGDIASDASVSSAFTTDSSASTALDVVQRELKYLGLWKFAGAVMYVLHEALGLSREKMIVPIDEKRGKLLLAEILNGGNFGKHFTKYAGFTHQSMGKKYFLKIWRNMHFVRYYPAEALCEPLFRTWHFFWRLKYKK</sequence>
<feature type="region of interest" description="Disordered" evidence="1">
    <location>
        <begin position="272"/>
        <end position="306"/>
    </location>
</feature>
<name>A0A3R6CMV5_9BACT</name>
<protein>
    <recommendedName>
        <fullName evidence="4">Nucleotidyltransferase family protein</fullName>
    </recommendedName>
</protein>
<dbReference type="EMBL" id="QRVA01000052">
    <property type="protein sequence ID" value="RGS11313.1"/>
    <property type="molecule type" value="Genomic_DNA"/>
</dbReference>
<gene>
    <name evidence="2" type="ORF">DWY11_14095</name>
</gene>
<dbReference type="AlphaFoldDB" id="A0A3R6CMV5"/>
<evidence type="ECO:0000313" key="2">
    <source>
        <dbReference type="EMBL" id="RGS11313.1"/>
    </source>
</evidence>
<accession>A0A3R6CMV5</accession>